<dbReference type="HAMAP" id="MF_00280">
    <property type="entry name" value="Ribosomal_uL10_arch"/>
    <property type="match status" value="1"/>
</dbReference>
<evidence type="ECO:0000256" key="7">
    <source>
        <dbReference type="SAM" id="MobiDB-lite"/>
    </source>
</evidence>
<dbReference type="Pfam" id="PF00466">
    <property type="entry name" value="Ribosomal_L10"/>
    <property type="match status" value="1"/>
</dbReference>
<evidence type="ECO:0000256" key="1">
    <source>
        <dbReference type="ARBA" id="ARBA00008889"/>
    </source>
</evidence>
<dbReference type="InterPro" id="IPR001790">
    <property type="entry name" value="Ribosomal_uL10"/>
</dbReference>
<dbReference type="InterPro" id="IPR040637">
    <property type="entry name" value="Ribosomal_uL10-like_insert"/>
</dbReference>
<name>A0A7J3XXB4_9CREN</name>
<comment type="function">
    <text evidence="6">Forms part of the ribosomal stalk, playing a central role in the interaction of the ribosome with GTP-bound translation factors.</text>
</comment>
<evidence type="ECO:0000256" key="4">
    <source>
        <dbReference type="ARBA" id="ARBA00022980"/>
    </source>
</evidence>
<feature type="compositionally biased region" description="Basic and acidic residues" evidence="7">
    <location>
        <begin position="308"/>
        <end position="323"/>
    </location>
</feature>
<keyword evidence="4 6" id="KW-0689">Ribosomal protein</keyword>
<reference evidence="9" key="1">
    <citation type="journal article" date="2020" name="mSystems">
        <title>Genome- and Community-Level Interaction Insights into Carbon Utilization and Element Cycling Functions of Hydrothermarchaeota in Hydrothermal Sediment.</title>
        <authorList>
            <person name="Zhou Z."/>
            <person name="Liu Y."/>
            <person name="Xu W."/>
            <person name="Pan J."/>
            <person name="Luo Z.H."/>
            <person name="Li M."/>
        </authorList>
    </citation>
    <scope>NUCLEOTIDE SEQUENCE [LARGE SCALE GENOMIC DNA]</scope>
    <source>
        <strain evidence="9">SpSt-110</strain>
    </source>
</reference>
<dbReference type="Pfam" id="PF17777">
    <property type="entry name" value="RL10P_insert"/>
    <property type="match status" value="1"/>
</dbReference>
<dbReference type="NCBIfam" id="NF003095">
    <property type="entry name" value="PRK04019.1-1"/>
    <property type="match status" value="1"/>
</dbReference>
<dbReference type="GO" id="GO:0003735">
    <property type="term" value="F:structural constituent of ribosome"/>
    <property type="evidence" value="ECO:0007669"/>
    <property type="project" value="TreeGrafter"/>
</dbReference>
<feature type="compositionally biased region" description="Polar residues" evidence="7">
    <location>
        <begin position="298"/>
        <end position="307"/>
    </location>
</feature>
<dbReference type="InterPro" id="IPR043141">
    <property type="entry name" value="Ribosomal_uL10-like_sf"/>
</dbReference>
<dbReference type="Gene3D" id="3.30.70.1730">
    <property type="match status" value="1"/>
</dbReference>
<comment type="subunit">
    <text evidence="6">Part of the 50S ribosomal subunit. Forms part of the ribosomal stalk which helps the ribosome interact with GTP-bound translation factors. Forms a heptameric L10(L12)2(L12)2(L12)2 complex, where L10 forms an elongated spine to which the L12 dimers bind in a sequential fashion.</text>
</comment>
<dbReference type="GO" id="GO:0002181">
    <property type="term" value="P:cytoplasmic translation"/>
    <property type="evidence" value="ECO:0007669"/>
    <property type="project" value="TreeGrafter"/>
</dbReference>
<sequence length="339" mass="37013">MPALVKGREVPEWKVKIVREIAEHIRNHKSILIADLTGFPTSKFQELRKKLGGRAVIRVVKPRLLGIALREAGIDPEKTGLTQYLTGQIAVLMSNMNSFELSNLIEKYKSYTYYKPGDTASSEIVIPEGDTGIPPGPMLSVFGRLKIPTKVVGNSIQISKDTSVAKPGDKISPELASLLQKLDLPLKEVRLRIKVAYDGGVVIPGDKLLLNIDEYTEMLKKAVLDYLKIGVEIALPEPEILRLTLAKAHREALSLAVEAAFITPDTIGEIIKAAHSKALALAAEVSGKAPELGLTVGVAQQPQTQQPAKEEKKEEKEEKKEETVSEEQLAEGLGSLFGM</sequence>
<dbReference type="GO" id="GO:0070180">
    <property type="term" value="F:large ribosomal subunit rRNA binding"/>
    <property type="evidence" value="ECO:0007669"/>
    <property type="project" value="UniProtKB-UniRule"/>
</dbReference>
<feature type="region of interest" description="Disordered" evidence="7">
    <location>
        <begin position="297"/>
        <end position="339"/>
    </location>
</feature>
<dbReference type="GO" id="GO:0022625">
    <property type="term" value="C:cytosolic large ribosomal subunit"/>
    <property type="evidence" value="ECO:0007669"/>
    <property type="project" value="TreeGrafter"/>
</dbReference>
<protein>
    <recommendedName>
        <fullName evidence="6">Large ribosomal subunit protein uL10</fullName>
    </recommendedName>
    <alternativeName>
        <fullName evidence="6">Acidic ribosomal protein P0 homolog</fullName>
    </alternativeName>
</protein>
<evidence type="ECO:0000256" key="3">
    <source>
        <dbReference type="ARBA" id="ARBA00022884"/>
    </source>
</evidence>
<gene>
    <name evidence="6" type="primary">rpl10</name>
    <name evidence="6" type="synonym">rplP0</name>
    <name evidence="9" type="ORF">ENM60_00245</name>
</gene>
<dbReference type="EMBL" id="DRYK01000009">
    <property type="protein sequence ID" value="HHP67221.1"/>
    <property type="molecule type" value="Genomic_DNA"/>
</dbReference>
<dbReference type="PANTHER" id="PTHR45699:SF3">
    <property type="entry name" value="LARGE RIBOSOMAL SUBUNIT PROTEIN UL10"/>
    <property type="match status" value="1"/>
</dbReference>
<feature type="domain" description="Large ribosomal subunit protein uL10-like insertion" evidence="8">
    <location>
        <begin position="115"/>
        <end position="183"/>
    </location>
</feature>
<accession>A0A7J3XXB4</accession>
<dbReference type="PANTHER" id="PTHR45699">
    <property type="entry name" value="60S ACIDIC RIBOSOMAL PROTEIN P0"/>
    <property type="match status" value="1"/>
</dbReference>
<keyword evidence="3 6" id="KW-0694">RNA-binding</keyword>
<dbReference type="Gene3D" id="6.10.140.760">
    <property type="match status" value="1"/>
</dbReference>
<dbReference type="Gene3D" id="3.90.105.20">
    <property type="match status" value="1"/>
</dbReference>
<comment type="similarity">
    <text evidence="1 6">Belongs to the universal ribosomal protein uL10 family.</text>
</comment>
<dbReference type="InterPro" id="IPR050323">
    <property type="entry name" value="Ribosomal_protein_uL10"/>
</dbReference>
<evidence type="ECO:0000256" key="5">
    <source>
        <dbReference type="ARBA" id="ARBA00023274"/>
    </source>
</evidence>
<evidence type="ECO:0000313" key="9">
    <source>
        <dbReference type="EMBL" id="HHP67221.1"/>
    </source>
</evidence>
<evidence type="ECO:0000256" key="6">
    <source>
        <dbReference type="HAMAP-Rule" id="MF_00280"/>
    </source>
</evidence>
<proteinExistence type="inferred from homology"/>
<organism evidence="9">
    <name type="scientific">Thermogladius calderae</name>
    <dbReference type="NCBI Taxonomy" id="1200300"/>
    <lineage>
        <taxon>Archaea</taxon>
        <taxon>Thermoproteota</taxon>
        <taxon>Thermoprotei</taxon>
        <taxon>Desulfurococcales</taxon>
        <taxon>Desulfurococcaceae</taxon>
        <taxon>Thermogladius</taxon>
    </lineage>
</organism>
<evidence type="ECO:0000256" key="2">
    <source>
        <dbReference type="ARBA" id="ARBA00022730"/>
    </source>
</evidence>
<dbReference type="InterPro" id="IPR043164">
    <property type="entry name" value="Ribosomal_uL10-like_insert_sf"/>
</dbReference>
<dbReference type="AlphaFoldDB" id="A0A7J3XXB4"/>
<comment type="caution">
    <text evidence="9">The sequence shown here is derived from an EMBL/GenBank/DDBJ whole genome shotgun (WGS) entry which is preliminary data.</text>
</comment>
<keyword evidence="2 6" id="KW-0699">rRNA-binding</keyword>
<keyword evidence="5 6" id="KW-0687">Ribonucleoprotein</keyword>
<dbReference type="SUPFAM" id="SSF160369">
    <property type="entry name" value="Ribosomal protein L10-like"/>
    <property type="match status" value="1"/>
</dbReference>
<evidence type="ECO:0000259" key="8">
    <source>
        <dbReference type="Pfam" id="PF17777"/>
    </source>
</evidence>
<dbReference type="InterPro" id="IPR022909">
    <property type="entry name" value="Ribosomal_uL10_arc"/>
</dbReference>
<dbReference type="GO" id="GO:0000027">
    <property type="term" value="P:ribosomal large subunit assembly"/>
    <property type="evidence" value="ECO:0007669"/>
    <property type="project" value="TreeGrafter"/>
</dbReference>